<name>A0A5C5XUB9_9PLAN</name>
<sequence>MFDPVIEIADDLIVTLPKIDFGRDDLVWRQVTVPELDVEQLDNRVHVLIASESNESRRDTGSRGSTVERPTIDFAVRARCRPSDLPRYRDLHGLAYQIGREILKLRLVADATPMIVRTRRLVDIERLRTESQFLTIRSAEFQARMAL</sequence>
<gene>
    <name evidence="1" type="ORF">Pan14r_51620</name>
</gene>
<dbReference type="Proteomes" id="UP000317238">
    <property type="component" value="Unassembled WGS sequence"/>
</dbReference>
<reference evidence="1 2" key="1">
    <citation type="submission" date="2019-02" db="EMBL/GenBank/DDBJ databases">
        <title>Deep-cultivation of Planctomycetes and their phenomic and genomic characterization uncovers novel biology.</title>
        <authorList>
            <person name="Wiegand S."/>
            <person name="Jogler M."/>
            <person name="Boedeker C."/>
            <person name="Pinto D."/>
            <person name="Vollmers J."/>
            <person name="Rivas-Marin E."/>
            <person name="Kohn T."/>
            <person name="Peeters S.H."/>
            <person name="Heuer A."/>
            <person name="Rast P."/>
            <person name="Oberbeckmann S."/>
            <person name="Bunk B."/>
            <person name="Jeske O."/>
            <person name="Meyerdierks A."/>
            <person name="Storesund J.E."/>
            <person name="Kallscheuer N."/>
            <person name="Luecker S."/>
            <person name="Lage O.M."/>
            <person name="Pohl T."/>
            <person name="Merkel B.J."/>
            <person name="Hornburger P."/>
            <person name="Mueller R.-W."/>
            <person name="Bruemmer F."/>
            <person name="Labrenz M."/>
            <person name="Spormann A.M."/>
            <person name="Op Den Camp H."/>
            <person name="Overmann J."/>
            <person name="Amann R."/>
            <person name="Jetten M.S.M."/>
            <person name="Mascher T."/>
            <person name="Medema M.H."/>
            <person name="Devos D.P."/>
            <person name="Kaster A.-K."/>
            <person name="Ovreas L."/>
            <person name="Rohde M."/>
            <person name="Galperin M.Y."/>
            <person name="Jogler C."/>
        </authorList>
    </citation>
    <scope>NUCLEOTIDE SEQUENCE [LARGE SCALE GENOMIC DNA]</scope>
    <source>
        <strain evidence="1 2">Pan14r</strain>
    </source>
</reference>
<protein>
    <submittedName>
        <fullName evidence="1">Uncharacterized protein</fullName>
    </submittedName>
</protein>
<comment type="caution">
    <text evidence="1">The sequence shown here is derived from an EMBL/GenBank/DDBJ whole genome shotgun (WGS) entry which is preliminary data.</text>
</comment>
<evidence type="ECO:0000313" key="1">
    <source>
        <dbReference type="EMBL" id="TWT65615.1"/>
    </source>
</evidence>
<organism evidence="1 2">
    <name type="scientific">Crateriforma conspicua</name>
    <dbReference type="NCBI Taxonomy" id="2527996"/>
    <lineage>
        <taxon>Bacteria</taxon>
        <taxon>Pseudomonadati</taxon>
        <taxon>Planctomycetota</taxon>
        <taxon>Planctomycetia</taxon>
        <taxon>Planctomycetales</taxon>
        <taxon>Planctomycetaceae</taxon>
        <taxon>Crateriforma</taxon>
    </lineage>
</organism>
<accession>A0A5C5XUB9</accession>
<dbReference type="EMBL" id="SJPL01000002">
    <property type="protein sequence ID" value="TWT65615.1"/>
    <property type="molecule type" value="Genomic_DNA"/>
</dbReference>
<dbReference type="RefSeq" id="WP_146440907.1">
    <property type="nucleotide sequence ID" value="NZ_SJPL01000002.1"/>
</dbReference>
<proteinExistence type="predicted"/>
<evidence type="ECO:0000313" key="2">
    <source>
        <dbReference type="Proteomes" id="UP000317238"/>
    </source>
</evidence>
<dbReference type="AlphaFoldDB" id="A0A5C5XUB9"/>
<keyword evidence="2" id="KW-1185">Reference proteome</keyword>